<evidence type="ECO:0000313" key="2">
    <source>
        <dbReference type="EMBL" id="KAE9400103.1"/>
    </source>
</evidence>
<protein>
    <submittedName>
        <fullName evidence="2">Uncharacterized protein</fullName>
    </submittedName>
</protein>
<sequence length="158" mass="17938">MEKKMTARKRVFADGVTGAHAIDRRKSRKVPDPSINAARIISGQIPRLPDCKVATTTPEVSDKATPFSDSKSPAPIRDVATRWKPTLHMLNRLILFEQYERTKIVSSYKRLHSVPWHLEWIYPPFYSYIVTPQLTDPEAIELKHQASNASPPIHIAKA</sequence>
<gene>
    <name evidence="2" type="ORF">BT96DRAFT_938876</name>
</gene>
<reference evidence="2" key="1">
    <citation type="journal article" date="2019" name="Environ. Microbiol.">
        <title>Fungal ecological strategies reflected in gene transcription - a case study of two litter decomposers.</title>
        <authorList>
            <person name="Barbi F."/>
            <person name="Kohler A."/>
            <person name="Barry K."/>
            <person name="Baskaran P."/>
            <person name="Daum C."/>
            <person name="Fauchery L."/>
            <person name="Ihrmark K."/>
            <person name="Kuo A."/>
            <person name="LaButti K."/>
            <person name="Lipzen A."/>
            <person name="Morin E."/>
            <person name="Grigoriev I.V."/>
            <person name="Henrissat B."/>
            <person name="Lindahl B."/>
            <person name="Martin F."/>
        </authorList>
    </citation>
    <scope>NUCLEOTIDE SEQUENCE</scope>
    <source>
        <strain evidence="2">JB14</strain>
    </source>
</reference>
<dbReference type="AlphaFoldDB" id="A0A6A4HQ45"/>
<keyword evidence="3" id="KW-1185">Reference proteome</keyword>
<dbReference type="EMBL" id="ML769460">
    <property type="protein sequence ID" value="KAE9400103.1"/>
    <property type="molecule type" value="Genomic_DNA"/>
</dbReference>
<dbReference type="Proteomes" id="UP000799118">
    <property type="component" value="Unassembled WGS sequence"/>
</dbReference>
<evidence type="ECO:0000313" key="3">
    <source>
        <dbReference type="Proteomes" id="UP000799118"/>
    </source>
</evidence>
<name>A0A6A4HQ45_9AGAR</name>
<evidence type="ECO:0000256" key="1">
    <source>
        <dbReference type="SAM" id="MobiDB-lite"/>
    </source>
</evidence>
<proteinExistence type="predicted"/>
<feature type="region of interest" description="Disordered" evidence="1">
    <location>
        <begin position="56"/>
        <end position="75"/>
    </location>
</feature>
<accession>A0A6A4HQ45</accession>
<organism evidence="2 3">
    <name type="scientific">Gymnopus androsaceus JB14</name>
    <dbReference type="NCBI Taxonomy" id="1447944"/>
    <lineage>
        <taxon>Eukaryota</taxon>
        <taxon>Fungi</taxon>
        <taxon>Dikarya</taxon>
        <taxon>Basidiomycota</taxon>
        <taxon>Agaricomycotina</taxon>
        <taxon>Agaricomycetes</taxon>
        <taxon>Agaricomycetidae</taxon>
        <taxon>Agaricales</taxon>
        <taxon>Marasmiineae</taxon>
        <taxon>Omphalotaceae</taxon>
        <taxon>Gymnopus</taxon>
    </lineage>
</organism>